<dbReference type="Proteomes" id="UP000001997">
    <property type="component" value="Unassembled WGS sequence"/>
</dbReference>
<dbReference type="RefSeq" id="XP_001487080.2">
    <property type="nucleotide sequence ID" value="XM_001487030.1"/>
</dbReference>
<dbReference type="PROSITE" id="PS50102">
    <property type="entry name" value="RRM"/>
    <property type="match status" value="2"/>
</dbReference>
<dbReference type="EMBL" id="CH408155">
    <property type="protein sequence ID" value="EDK36359.2"/>
    <property type="molecule type" value="Genomic_DNA"/>
</dbReference>
<dbReference type="GO" id="GO:0071011">
    <property type="term" value="C:precatalytic spliceosome"/>
    <property type="evidence" value="ECO:0007669"/>
    <property type="project" value="TreeGrafter"/>
</dbReference>
<dbReference type="OrthoDB" id="10259687at2759"/>
<evidence type="ECO:0000256" key="5">
    <source>
        <dbReference type="ARBA" id="ARBA00023242"/>
    </source>
</evidence>
<organism evidence="8 9">
    <name type="scientific">Meyerozyma guilliermondii (strain ATCC 6260 / CBS 566 / DSM 6381 / JCM 1539 / NBRC 10279 / NRRL Y-324)</name>
    <name type="common">Yeast</name>
    <name type="synonym">Candida guilliermondii</name>
    <dbReference type="NCBI Taxonomy" id="294746"/>
    <lineage>
        <taxon>Eukaryota</taxon>
        <taxon>Fungi</taxon>
        <taxon>Dikarya</taxon>
        <taxon>Ascomycota</taxon>
        <taxon>Saccharomycotina</taxon>
        <taxon>Pichiomycetes</taxon>
        <taxon>Debaryomycetaceae</taxon>
        <taxon>Meyerozyma</taxon>
    </lineage>
</organism>
<dbReference type="HOGENOM" id="CLU_012062_21_2_1"/>
<dbReference type="FunFam" id="3.30.70.330:FF:000505">
    <property type="entry name" value="Splicing factor 3B subunit 4"/>
    <property type="match status" value="1"/>
</dbReference>
<dbReference type="PANTHER" id="PTHR48030">
    <property type="entry name" value="SPLICING FACTOR 3B SUBUNIT 4"/>
    <property type="match status" value="1"/>
</dbReference>
<dbReference type="GO" id="GO:0071004">
    <property type="term" value="C:U2-type prespliceosome"/>
    <property type="evidence" value="ECO:0007669"/>
    <property type="project" value="EnsemblFungi"/>
</dbReference>
<dbReference type="FunCoup" id="A5DB02">
    <property type="interactions" value="346"/>
</dbReference>
<evidence type="ECO:0000256" key="2">
    <source>
        <dbReference type="ARBA" id="ARBA00008363"/>
    </source>
</evidence>
<feature type="domain" description="RRM" evidence="7">
    <location>
        <begin position="17"/>
        <end position="95"/>
    </location>
</feature>
<keyword evidence="9" id="KW-1185">Reference proteome</keyword>
<dbReference type="CDD" id="cd12334">
    <property type="entry name" value="RRM1_SF3B4"/>
    <property type="match status" value="1"/>
</dbReference>
<dbReference type="GO" id="GO:0000398">
    <property type="term" value="P:mRNA splicing, via spliceosome"/>
    <property type="evidence" value="ECO:0007669"/>
    <property type="project" value="EnsemblFungi"/>
</dbReference>
<keyword evidence="3" id="KW-0677">Repeat</keyword>
<reference evidence="8 9" key="1">
    <citation type="journal article" date="2009" name="Nature">
        <title>Evolution of pathogenicity and sexual reproduction in eight Candida genomes.</title>
        <authorList>
            <person name="Butler G."/>
            <person name="Rasmussen M.D."/>
            <person name="Lin M.F."/>
            <person name="Santos M.A."/>
            <person name="Sakthikumar S."/>
            <person name="Munro C.A."/>
            <person name="Rheinbay E."/>
            <person name="Grabherr M."/>
            <person name="Forche A."/>
            <person name="Reedy J.L."/>
            <person name="Agrafioti I."/>
            <person name="Arnaud M.B."/>
            <person name="Bates S."/>
            <person name="Brown A.J."/>
            <person name="Brunke S."/>
            <person name="Costanzo M.C."/>
            <person name="Fitzpatrick D.A."/>
            <person name="de Groot P.W."/>
            <person name="Harris D."/>
            <person name="Hoyer L.L."/>
            <person name="Hube B."/>
            <person name="Klis F.M."/>
            <person name="Kodira C."/>
            <person name="Lennard N."/>
            <person name="Logue M.E."/>
            <person name="Martin R."/>
            <person name="Neiman A.M."/>
            <person name="Nikolaou E."/>
            <person name="Quail M.A."/>
            <person name="Quinn J."/>
            <person name="Santos M.C."/>
            <person name="Schmitzberger F.F."/>
            <person name="Sherlock G."/>
            <person name="Shah P."/>
            <person name="Silverstein K.A."/>
            <person name="Skrzypek M.S."/>
            <person name="Soll D."/>
            <person name="Staggs R."/>
            <person name="Stansfield I."/>
            <person name="Stumpf M.P."/>
            <person name="Sudbery P.E."/>
            <person name="Srikantha T."/>
            <person name="Zeng Q."/>
            <person name="Berman J."/>
            <person name="Berriman M."/>
            <person name="Heitman J."/>
            <person name="Gow N.A."/>
            <person name="Lorenz M.C."/>
            <person name="Birren B.W."/>
            <person name="Kellis M."/>
            <person name="Cuomo C.A."/>
        </authorList>
    </citation>
    <scope>NUCLEOTIDE SEQUENCE [LARGE SCALE GENOMIC DNA]</scope>
    <source>
        <strain evidence="9">ATCC 6260 / CBS 566 / DSM 6381 / JCM 1539 / NBRC 10279 / NRRL Y-324</strain>
    </source>
</reference>
<evidence type="ECO:0000313" key="9">
    <source>
        <dbReference type="Proteomes" id="UP000001997"/>
    </source>
</evidence>
<dbReference type="InterPro" id="IPR034158">
    <property type="entry name" value="SF3B4_RRM1"/>
</dbReference>
<dbReference type="InParanoid" id="A5DB02"/>
<dbReference type="InterPro" id="IPR052084">
    <property type="entry name" value="SF3B4_spliceosome_assoc"/>
</dbReference>
<name>A5DB02_PICGU</name>
<dbReference type="GO" id="GO:0005730">
    <property type="term" value="C:nucleolus"/>
    <property type="evidence" value="ECO:0007669"/>
    <property type="project" value="TreeGrafter"/>
</dbReference>
<evidence type="ECO:0000313" key="8">
    <source>
        <dbReference type="EMBL" id="EDK36359.2"/>
    </source>
</evidence>
<dbReference type="PANTHER" id="PTHR48030:SF3">
    <property type="entry name" value="SPLICING FACTOR 3B SUBUNIT 4"/>
    <property type="match status" value="1"/>
</dbReference>
<feature type="domain" description="RRM" evidence="7">
    <location>
        <begin position="121"/>
        <end position="200"/>
    </location>
</feature>
<dbReference type="GO" id="GO:0048026">
    <property type="term" value="P:positive regulation of mRNA splicing, via spliceosome"/>
    <property type="evidence" value="ECO:0007669"/>
    <property type="project" value="TreeGrafter"/>
</dbReference>
<dbReference type="SMART" id="SM00360">
    <property type="entry name" value="RRM"/>
    <property type="match status" value="2"/>
</dbReference>
<dbReference type="VEuPathDB" id="FungiDB:PGUG_00457"/>
<protein>
    <recommendedName>
        <fullName evidence="7">RRM domain-containing protein</fullName>
    </recommendedName>
</protein>
<accession>A5DB02</accession>
<sequence>MASVFRKPADADRNVKATLYVGNLDPQVNEALLYELLIQFAPIRSLNLPKDRVSGTHQGYGFVEFRGIEDANYVLEILRGVRLYGKSLKLRRADPNSRGAAGTTSNFANNNSVTNAVDVGAKLFVGNLDPLIDEQYLHETFSKFGTMVRPPVVIRDSETGESKRHGFLTFGDFQTTDSVIEKMNGAVLMNASISIDYAFKEDPANSNQKRIRHGDKVERMLAANVSSAN</sequence>
<dbReference type="Pfam" id="PF00076">
    <property type="entry name" value="RRM_1"/>
    <property type="match status" value="2"/>
</dbReference>
<dbReference type="KEGG" id="pgu:PGUG_00457"/>
<dbReference type="GeneID" id="5129392"/>
<gene>
    <name evidence="8" type="ORF">PGUG_00457</name>
</gene>
<dbReference type="AlphaFoldDB" id="A5DB02"/>
<dbReference type="eggNOG" id="KOG0131">
    <property type="taxonomic scope" value="Eukaryota"/>
</dbReference>
<dbReference type="SUPFAM" id="SSF54928">
    <property type="entry name" value="RNA-binding domain, RBD"/>
    <property type="match status" value="1"/>
</dbReference>
<dbReference type="GO" id="GO:0005686">
    <property type="term" value="C:U2 snRNP"/>
    <property type="evidence" value="ECO:0007669"/>
    <property type="project" value="EnsemblFungi"/>
</dbReference>
<keyword evidence="4 6" id="KW-0694">RNA-binding</keyword>
<keyword evidence="5" id="KW-0539">Nucleus</keyword>
<comment type="subcellular location">
    <subcellularLocation>
        <location evidence="1">Nucleus</location>
    </subcellularLocation>
</comment>
<evidence type="ECO:0000256" key="6">
    <source>
        <dbReference type="PROSITE-ProRule" id="PRU00176"/>
    </source>
</evidence>
<proteinExistence type="inferred from homology"/>
<evidence type="ECO:0000259" key="7">
    <source>
        <dbReference type="PROSITE" id="PS50102"/>
    </source>
</evidence>
<evidence type="ECO:0000256" key="1">
    <source>
        <dbReference type="ARBA" id="ARBA00004123"/>
    </source>
</evidence>
<dbReference type="InterPro" id="IPR035979">
    <property type="entry name" value="RBD_domain_sf"/>
</dbReference>
<dbReference type="InterPro" id="IPR000504">
    <property type="entry name" value="RRM_dom"/>
</dbReference>
<evidence type="ECO:0000256" key="3">
    <source>
        <dbReference type="ARBA" id="ARBA00022737"/>
    </source>
</evidence>
<evidence type="ECO:0000256" key="4">
    <source>
        <dbReference type="ARBA" id="ARBA00022884"/>
    </source>
</evidence>
<dbReference type="GO" id="GO:0003723">
    <property type="term" value="F:RNA binding"/>
    <property type="evidence" value="ECO:0007669"/>
    <property type="project" value="UniProtKB-UniRule"/>
</dbReference>
<comment type="similarity">
    <text evidence="2">Belongs to the SF3B4 family.</text>
</comment>
<dbReference type="InterPro" id="IPR012677">
    <property type="entry name" value="Nucleotide-bd_a/b_plait_sf"/>
</dbReference>
<dbReference type="STRING" id="294746.A5DB02"/>
<dbReference type="Gene3D" id="3.30.70.330">
    <property type="match status" value="2"/>
</dbReference>
<dbReference type="OMA" id="IVWELMI"/>